<dbReference type="Pfam" id="PF00310">
    <property type="entry name" value="GATase_2"/>
    <property type="match status" value="1"/>
</dbReference>
<comment type="caution">
    <text evidence="3">The sequence shown here is derived from an EMBL/GenBank/DDBJ whole genome shotgun (WGS) entry which is preliminary data.</text>
</comment>
<organism evidence="3 4">
    <name type="scientific">Angustibacter aerolatus</name>
    <dbReference type="NCBI Taxonomy" id="1162965"/>
    <lineage>
        <taxon>Bacteria</taxon>
        <taxon>Bacillati</taxon>
        <taxon>Actinomycetota</taxon>
        <taxon>Actinomycetes</taxon>
        <taxon>Kineosporiales</taxon>
        <taxon>Kineosporiaceae</taxon>
    </lineage>
</organism>
<protein>
    <recommendedName>
        <fullName evidence="2">Glutamine amidotransferase type-2 domain-containing protein</fullName>
    </recommendedName>
</protein>
<dbReference type="InterPro" id="IPR017932">
    <property type="entry name" value="GATase_2_dom"/>
</dbReference>
<accession>A0ABQ6JA68</accession>
<gene>
    <name evidence="3" type="ORF">GCM10025868_03130</name>
</gene>
<dbReference type="InterPro" id="IPR029055">
    <property type="entry name" value="Ntn_hydrolases_N"/>
</dbReference>
<evidence type="ECO:0000313" key="3">
    <source>
        <dbReference type="EMBL" id="GMA85063.1"/>
    </source>
</evidence>
<feature type="compositionally biased region" description="Low complexity" evidence="1">
    <location>
        <begin position="76"/>
        <end position="90"/>
    </location>
</feature>
<dbReference type="Proteomes" id="UP001157017">
    <property type="component" value="Unassembled WGS sequence"/>
</dbReference>
<dbReference type="Gene3D" id="3.60.20.10">
    <property type="entry name" value="Glutamine Phosphoribosylpyrophosphate, subunit 1, domain 1"/>
    <property type="match status" value="1"/>
</dbReference>
<evidence type="ECO:0000256" key="1">
    <source>
        <dbReference type="SAM" id="MobiDB-lite"/>
    </source>
</evidence>
<feature type="domain" description="Glutamine amidotransferase type-2" evidence="2">
    <location>
        <begin position="1"/>
        <end position="52"/>
    </location>
</feature>
<proteinExistence type="predicted"/>
<sequence>MRGHAGHDVVEHALTALRNLDHRGAVGADPDVGDGAGILSQVPDEFLRAVLDVERRRPGRTPSATRSCRPTPPSGRPSSPGSVRWPPPRGCRCWPGATCR</sequence>
<dbReference type="SUPFAM" id="SSF56235">
    <property type="entry name" value="N-terminal nucleophile aminohydrolases (Ntn hydrolases)"/>
    <property type="match status" value="1"/>
</dbReference>
<dbReference type="EMBL" id="BSUZ01000001">
    <property type="protein sequence ID" value="GMA85063.1"/>
    <property type="molecule type" value="Genomic_DNA"/>
</dbReference>
<evidence type="ECO:0000313" key="4">
    <source>
        <dbReference type="Proteomes" id="UP001157017"/>
    </source>
</evidence>
<reference evidence="4" key="1">
    <citation type="journal article" date="2019" name="Int. J. Syst. Evol. Microbiol.">
        <title>The Global Catalogue of Microorganisms (GCM) 10K type strain sequencing project: providing services to taxonomists for standard genome sequencing and annotation.</title>
        <authorList>
            <consortium name="The Broad Institute Genomics Platform"/>
            <consortium name="The Broad Institute Genome Sequencing Center for Infectious Disease"/>
            <person name="Wu L."/>
            <person name="Ma J."/>
        </authorList>
    </citation>
    <scope>NUCLEOTIDE SEQUENCE [LARGE SCALE GENOMIC DNA]</scope>
    <source>
        <strain evidence="4">NBRC 108730</strain>
    </source>
</reference>
<feature type="region of interest" description="Disordered" evidence="1">
    <location>
        <begin position="53"/>
        <end position="90"/>
    </location>
</feature>
<evidence type="ECO:0000259" key="2">
    <source>
        <dbReference type="Pfam" id="PF00310"/>
    </source>
</evidence>
<name>A0ABQ6JA68_9ACTN</name>
<keyword evidence="4" id="KW-1185">Reference proteome</keyword>